<dbReference type="OrthoDB" id="1494689at2"/>
<dbReference type="EMBL" id="PYGC01000002">
    <property type="protein sequence ID" value="PSK84508.1"/>
    <property type="molecule type" value="Genomic_DNA"/>
</dbReference>
<name>A0A2P8CHQ4_9BACT</name>
<dbReference type="Proteomes" id="UP000240621">
    <property type="component" value="Unassembled WGS sequence"/>
</dbReference>
<dbReference type="Pfam" id="PF05099">
    <property type="entry name" value="TerB"/>
    <property type="match status" value="1"/>
</dbReference>
<organism evidence="3 4">
    <name type="scientific">Prolixibacter denitrificans</name>
    <dbReference type="NCBI Taxonomy" id="1541063"/>
    <lineage>
        <taxon>Bacteria</taxon>
        <taxon>Pseudomonadati</taxon>
        <taxon>Bacteroidota</taxon>
        <taxon>Bacteroidia</taxon>
        <taxon>Marinilabiliales</taxon>
        <taxon>Prolixibacteraceae</taxon>
        <taxon>Prolixibacter</taxon>
    </lineage>
</organism>
<protein>
    <submittedName>
        <fullName evidence="3">Tellurite resistance protein TerB</fullName>
    </submittedName>
</protein>
<reference evidence="3 4" key="1">
    <citation type="submission" date="2018-03" db="EMBL/GenBank/DDBJ databases">
        <title>Genomic Encyclopedia of Archaeal and Bacterial Type Strains, Phase II (KMG-II): from individual species to whole genera.</title>
        <authorList>
            <person name="Goeker M."/>
        </authorList>
    </citation>
    <scope>NUCLEOTIDE SEQUENCE [LARGE SCALE GENOMIC DNA]</scope>
    <source>
        <strain evidence="3 4">DSM 27267</strain>
    </source>
</reference>
<feature type="domain" description="Co-chaperone DjlA N-terminal" evidence="1">
    <location>
        <begin position="9"/>
        <end position="65"/>
    </location>
</feature>
<dbReference type="Gene3D" id="1.10.3680.10">
    <property type="entry name" value="TerB-like"/>
    <property type="match status" value="2"/>
</dbReference>
<reference evidence="2 5" key="2">
    <citation type="submission" date="2019-10" db="EMBL/GenBank/DDBJ databases">
        <title>Prolixibacter strains distinguished by the presence of nitrate reductase genes were adept at nitrate-dependent anaerobic corrosion of metallic iron and carbon steel.</title>
        <authorList>
            <person name="Iino T."/>
            <person name="Shono N."/>
            <person name="Ito K."/>
            <person name="Nakamura R."/>
            <person name="Sueoka K."/>
            <person name="Harayama S."/>
            <person name="Ohkuma M."/>
        </authorList>
    </citation>
    <scope>NUCLEOTIDE SEQUENCE [LARGE SCALE GENOMIC DNA]</scope>
    <source>
        <strain evidence="2 5">MIC1-1</strain>
    </source>
</reference>
<sequence length="152" mass="17333">MLFNLFRKNNQKESVKQHFQDFNSDFTLRQKKAIIGSLIVIAMADGDYDRSEARCLEETAMMLDYPLDDDINIAVLELMDMDREEVLATLNSLTSSQKDWYIITAMGMIHADGKTLAEELMTAAAYFENMGITPERVDNTLKKSMLFAEMLG</sequence>
<dbReference type="EMBL" id="BLAU01000001">
    <property type="protein sequence ID" value="GET20681.1"/>
    <property type="molecule type" value="Genomic_DNA"/>
</dbReference>
<proteinExistence type="predicted"/>
<evidence type="ECO:0000313" key="4">
    <source>
        <dbReference type="Proteomes" id="UP000240621"/>
    </source>
</evidence>
<keyword evidence="5" id="KW-1185">Reference proteome</keyword>
<gene>
    <name evidence="3" type="ORF">CLV93_102296</name>
    <name evidence="2" type="ORF">JCM18694_09270</name>
</gene>
<dbReference type="Proteomes" id="UP000396862">
    <property type="component" value="Unassembled WGS sequence"/>
</dbReference>
<dbReference type="InterPro" id="IPR029024">
    <property type="entry name" value="TerB-like"/>
</dbReference>
<dbReference type="RefSeq" id="WP_106541103.1">
    <property type="nucleotide sequence ID" value="NZ_BLAU01000001.1"/>
</dbReference>
<dbReference type="SUPFAM" id="SSF158682">
    <property type="entry name" value="TerB-like"/>
    <property type="match status" value="1"/>
</dbReference>
<comment type="caution">
    <text evidence="3">The sequence shown here is derived from an EMBL/GenBank/DDBJ whole genome shotgun (WGS) entry which is preliminary data.</text>
</comment>
<evidence type="ECO:0000313" key="5">
    <source>
        <dbReference type="Proteomes" id="UP000396862"/>
    </source>
</evidence>
<evidence type="ECO:0000313" key="2">
    <source>
        <dbReference type="EMBL" id="GET20681.1"/>
    </source>
</evidence>
<evidence type="ECO:0000259" key="1">
    <source>
        <dbReference type="Pfam" id="PF05099"/>
    </source>
</evidence>
<dbReference type="InterPro" id="IPR007791">
    <property type="entry name" value="DjlA_N"/>
</dbReference>
<dbReference type="AlphaFoldDB" id="A0A2P8CHQ4"/>
<evidence type="ECO:0000313" key="3">
    <source>
        <dbReference type="EMBL" id="PSK84508.1"/>
    </source>
</evidence>
<accession>A0A2P8CHQ4</accession>